<gene>
    <name evidence="1" type="ORF">ACAOBT_LOCUS18792</name>
</gene>
<dbReference type="Proteomes" id="UP001152888">
    <property type="component" value="Unassembled WGS sequence"/>
</dbReference>
<evidence type="ECO:0000313" key="2">
    <source>
        <dbReference type="Proteomes" id="UP001152888"/>
    </source>
</evidence>
<dbReference type="OrthoDB" id="8193319at2759"/>
<name>A0A9P0L9E2_ACAOB</name>
<dbReference type="EMBL" id="CAKOFQ010007054">
    <property type="protein sequence ID" value="CAH1989004.1"/>
    <property type="molecule type" value="Genomic_DNA"/>
</dbReference>
<evidence type="ECO:0000313" key="1">
    <source>
        <dbReference type="EMBL" id="CAH1989004.1"/>
    </source>
</evidence>
<proteinExistence type="predicted"/>
<organism evidence="1 2">
    <name type="scientific">Acanthoscelides obtectus</name>
    <name type="common">Bean weevil</name>
    <name type="synonym">Bruchus obtectus</name>
    <dbReference type="NCBI Taxonomy" id="200917"/>
    <lineage>
        <taxon>Eukaryota</taxon>
        <taxon>Metazoa</taxon>
        <taxon>Ecdysozoa</taxon>
        <taxon>Arthropoda</taxon>
        <taxon>Hexapoda</taxon>
        <taxon>Insecta</taxon>
        <taxon>Pterygota</taxon>
        <taxon>Neoptera</taxon>
        <taxon>Endopterygota</taxon>
        <taxon>Coleoptera</taxon>
        <taxon>Polyphaga</taxon>
        <taxon>Cucujiformia</taxon>
        <taxon>Chrysomeloidea</taxon>
        <taxon>Chrysomelidae</taxon>
        <taxon>Bruchinae</taxon>
        <taxon>Bruchini</taxon>
        <taxon>Acanthoscelides</taxon>
    </lineage>
</organism>
<sequence>MAIAQLHNFLKKSSTSAALYTPRETFDTENEGTLIEGTYKTITNGTMSSLLPIRNVPRKPTGSAALIRDELAAYFQNNHRVLWQDIYM</sequence>
<comment type="caution">
    <text evidence="1">The sequence shown here is derived from an EMBL/GenBank/DDBJ whole genome shotgun (WGS) entry which is preliminary data.</text>
</comment>
<reference evidence="1" key="1">
    <citation type="submission" date="2022-03" db="EMBL/GenBank/DDBJ databases">
        <authorList>
            <person name="Sayadi A."/>
        </authorList>
    </citation>
    <scope>NUCLEOTIDE SEQUENCE</scope>
</reference>
<protein>
    <submittedName>
        <fullName evidence="1">Uncharacterized protein</fullName>
    </submittedName>
</protein>
<keyword evidence="2" id="KW-1185">Reference proteome</keyword>
<dbReference type="AlphaFoldDB" id="A0A9P0L9E2"/>
<accession>A0A9P0L9E2</accession>